<protein>
    <submittedName>
        <fullName evidence="2">Uncharacterized protein</fullName>
    </submittedName>
</protein>
<keyword evidence="1" id="KW-0812">Transmembrane</keyword>
<dbReference type="Proteomes" id="UP000237056">
    <property type="component" value="Unassembled WGS sequence"/>
</dbReference>
<dbReference type="InterPro" id="IPR011330">
    <property type="entry name" value="Glyco_hydro/deAcase_b/a-brl"/>
</dbReference>
<dbReference type="AlphaFoldDB" id="A0A2S4N9G1"/>
<gene>
    <name evidence="2" type="ORF">Q361_10446</name>
</gene>
<dbReference type="SUPFAM" id="SSF88713">
    <property type="entry name" value="Glycoside hydrolase/deacetylase"/>
    <property type="match status" value="1"/>
</dbReference>
<dbReference type="OrthoDB" id="1290266at2"/>
<dbReference type="RefSeq" id="WP_103725392.1">
    <property type="nucleotide sequence ID" value="NZ_PQNY01000004.1"/>
</dbReference>
<evidence type="ECO:0000313" key="3">
    <source>
        <dbReference type="Proteomes" id="UP000237056"/>
    </source>
</evidence>
<keyword evidence="1" id="KW-1133">Transmembrane helix</keyword>
<feature type="transmembrane region" description="Helical" evidence="1">
    <location>
        <begin position="368"/>
        <end position="390"/>
    </location>
</feature>
<reference evidence="2 3" key="1">
    <citation type="submission" date="2018-01" db="EMBL/GenBank/DDBJ databases">
        <title>Genomic Encyclopedia of Type Strains, Phase I: the one thousand microbial genomes (KMG-I) project.</title>
        <authorList>
            <person name="Goeker M."/>
        </authorList>
    </citation>
    <scope>NUCLEOTIDE SEQUENCE [LARGE SCALE GENOMIC DNA]</scope>
    <source>
        <strain evidence="2 3">DSM 17960</strain>
    </source>
</reference>
<comment type="caution">
    <text evidence="2">The sequence shown here is derived from an EMBL/GenBank/DDBJ whole genome shotgun (WGS) entry which is preliminary data.</text>
</comment>
<sequence length="533" mass="62698">MIKHCYIQAQKQKIEISKEIVQNKLLLTIPKNWSSFDIYVEFTEVIKEVRNHDYNWIPLQKETILYEYCPKIIRLNSGVLVQSNINQGYWIFSKQNPKTLIWRFQPASSKQITQYNALHQKQLIDTYIEKPFCTTPSLLFTTQYAVEISRSKIPFTGMICFTDHCDFDTLQNLELLRTFLKKHNITTTKGFFLNHFSKRNDNASFEYHREELIQWIQNGHELCYHSLSQSIKSSQESKQDFLSFKAPLNDINVWIDHGYQPYNLSLYETSGYTNNEFLQVIEQNKIDIFWNYIDSGIATNGVINQLNAHHFTLGTFQKSVANTHFKSKIALLFKSVLFHYDNNPKHIRNYINFKMNWNSFTKTKKPKFLFRFIKNLIPVFGVVFNTAIFWSSIKKQVYKSAKYAPIIFKHTIKNKKITIFQTLEMVDFKKSLSPENIDTLVLEKGVCVAHTYFSDNMKHHSGRIILDNGKINSDVEANFEYLAKKIKNREIWNPTLSEVVSYWKQIDEAVFDVDASGKIFLSTTHNLNTREVY</sequence>
<proteinExistence type="predicted"/>
<organism evidence="2 3">
    <name type="scientific">Flavobacterium croceum DSM 17960</name>
    <dbReference type="NCBI Taxonomy" id="1121886"/>
    <lineage>
        <taxon>Bacteria</taxon>
        <taxon>Pseudomonadati</taxon>
        <taxon>Bacteroidota</taxon>
        <taxon>Flavobacteriia</taxon>
        <taxon>Flavobacteriales</taxon>
        <taxon>Flavobacteriaceae</taxon>
        <taxon>Flavobacterium</taxon>
    </lineage>
</organism>
<evidence type="ECO:0000313" key="2">
    <source>
        <dbReference type="EMBL" id="POS02327.1"/>
    </source>
</evidence>
<evidence type="ECO:0000256" key="1">
    <source>
        <dbReference type="SAM" id="Phobius"/>
    </source>
</evidence>
<keyword evidence="3" id="KW-1185">Reference proteome</keyword>
<name>A0A2S4N9G1_9FLAO</name>
<keyword evidence="1" id="KW-0472">Membrane</keyword>
<dbReference type="GO" id="GO:0005975">
    <property type="term" value="P:carbohydrate metabolic process"/>
    <property type="evidence" value="ECO:0007669"/>
    <property type="project" value="InterPro"/>
</dbReference>
<accession>A0A2S4N9G1</accession>
<dbReference type="EMBL" id="PQNY01000004">
    <property type="protein sequence ID" value="POS02327.1"/>
    <property type="molecule type" value="Genomic_DNA"/>
</dbReference>